<protein>
    <submittedName>
        <fullName evidence="1">Beta-galactosidase</fullName>
    </submittedName>
</protein>
<comment type="caution">
    <text evidence="1">The sequence shown here is derived from an EMBL/GenBank/DDBJ whole genome shotgun (WGS) entry which is preliminary data.</text>
</comment>
<dbReference type="Proteomes" id="UP000224460">
    <property type="component" value="Unassembled WGS sequence"/>
</dbReference>
<name>A0AC61DGJ1_9FIRM</name>
<evidence type="ECO:0000313" key="1">
    <source>
        <dbReference type="EMBL" id="PHV71978.1"/>
    </source>
</evidence>
<gene>
    <name evidence="1" type="ORF">CS063_00440</name>
</gene>
<keyword evidence="2" id="KW-1185">Reference proteome</keyword>
<organism evidence="1 2">
    <name type="scientific">Sporanaerobium hydrogeniformans</name>
    <dbReference type="NCBI Taxonomy" id="3072179"/>
    <lineage>
        <taxon>Bacteria</taxon>
        <taxon>Bacillati</taxon>
        <taxon>Bacillota</taxon>
        <taxon>Clostridia</taxon>
        <taxon>Lachnospirales</taxon>
        <taxon>Lachnospiraceae</taxon>
        <taxon>Sporanaerobium</taxon>
    </lineage>
</organism>
<sequence length="758" mass="87408">MIYTIDLSKTKKKNIYSLGENFYGKSPVGGELGFTNYYMQKNGKPYYGVCGEFHFTRCDVSYWRDELLKMKEAKINIVSTYIFWNHHEEKEGDFCFSGRRDLRRFIKLCQEIGLYVIVRIGPFDHGEVRNGGLPDWLYGKPFEVRETNEGFLYYVKRLFEQLALQMKGLYFKDGGPIIAAQIDNEYEHSAAPWEVTTGVANEWVSLGHEGNNYMYAIQKLAIEAGIVVPFYTCTAWGGAATPKEMLPLWGGYAYRPWLFYSYSGEHPATQEYHYSDFHNNDIPAWEDFSPYYKPEEKPYACCEMGGGMMCSYYYRFQLPYKSVDAMANIKMASGCNFLGYYVFKGGTNPKGEKTEFLNESQVPKLNYDYQAAIGEFGQLRESYKRLKALHYFIESFGEEFCQTTTILPEGAMDILPEDVEQLRYAVRIKDNRGFLFLNNFQDHVRTKEKKDETVVLKLQEEVIRIEPISLAPEENCILPFNMDLDGICLKYALAQPITTWKEKGEATYLFMIPEGMEEKLVFEEGVNIECSSHLYGNCYSITKEEKKCKIYTVSREIMNNLYQIEQDDIKILLITNGALLNDKNDIRLETEEAETTISIFPANVLQKSQEITRLESQDTMWGLYKITALEKEVELKIAQVGPTRYTITIPEDIMAGSKDVILQIEYEGDIGQAFINGEMIHDHFYNGGMWEIGLKTYAEALKYYPLTIYITPLKKGVKVNVESAMAARMEEVEEIKGRLISVNAKPIYEAHLSLKQFE</sequence>
<proteinExistence type="predicted"/>
<reference evidence="1" key="1">
    <citation type="submission" date="2017-10" db="EMBL/GenBank/DDBJ databases">
        <title>Genome sequence of cellulolytic Lachnospiraceae bacterium XHS1971 isolated from hotspring sediment.</title>
        <authorList>
            <person name="Vasudevan G."/>
            <person name="Joshi A.J."/>
            <person name="Hivarkar S."/>
            <person name="Lanjekar V.B."/>
            <person name="Dhakephalkar P.K."/>
            <person name="Dagar S."/>
        </authorList>
    </citation>
    <scope>NUCLEOTIDE SEQUENCE</scope>
    <source>
        <strain evidence="1">XHS1971</strain>
    </source>
</reference>
<evidence type="ECO:0000313" key="2">
    <source>
        <dbReference type="Proteomes" id="UP000224460"/>
    </source>
</evidence>
<dbReference type="EMBL" id="PEDL01000001">
    <property type="protein sequence ID" value="PHV71978.1"/>
    <property type="molecule type" value="Genomic_DNA"/>
</dbReference>
<accession>A0AC61DGJ1</accession>